<dbReference type="Gene3D" id="3.30.70.330">
    <property type="match status" value="1"/>
</dbReference>
<evidence type="ECO:0000256" key="2">
    <source>
        <dbReference type="ARBA" id="ARBA00022980"/>
    </source>
</evidence>
<organism evidence="5 6">
    <name type="scientific">Candida maltosa (strain Xu316)</name>
    <name type="common">Yeast</name>
    <dbReference type="NCBI Taxonomy" id="1245528"/>
    <lineage>
        <taxon>Eukaryota</taxon>
        <taxon>Fungi</taxon>
        <taxon>Dikarya</taxon>
        <taxon>Ascomycota</taxon>
        <taxon>Saccharomycotina</taxon>
        <taxon>Pichiomycetes</taxon>
        <taxon>Debaryomycetaceae</taxon>
        <taxon>Candida/Lodderomyces clade</taxon>
        <taxon>Candida</taxon>
    </lineage>
</organism>
<comment type="caution">
    <text evidence="5">The sequence shown here is derived from an EMBL/GenBank/DDBJ whole genome shotgun (WGS) entry which is preliminary data.</text>
</comment>
<dbReference type="Proteomes" id="UP000011777">
    <property type="component" value="Unassembled WGS sequence"/>
</dbReference>
<dbReference type="GO" id="GO:0032543">
    <property type="term" value="P:mitochondrial translation"/>
    <property type="evidence" value="ECO:0007669"/>
    <property type="project" value="TreeGrafter"/>
</dbReference>
<dbReference type="InterPro" id="IPR013025">
    <property type="entry name" value="Ribosomal_uL23-like"/>
</dbReference>
<dbReference type="EMBL" id="AOGT01001939">
    <property type="protein sequence ID" value="EMG46608.1"/>
    <property type="molecule type" value="Genomic_DNA"/>
</dbReference>
<sequence>MDIQSRSFVNTVFKTFTRSLRHKPLSPRRYPKVNVNDVDLNPTRYGFRKIRPPIIAQSPTETLFPSFELAKKYIEAGKRVPNRFTDKRTPEQAREEFESFQEKLALDEPHFTIGGKQIYFPYGRVCLLRSNAKHTPYQAKFLVPKAMNKMDLRDYLWHIYGLRALNITVQLQPGTWKRGPNDLGRYRAPQLKKMTVDMAEPFIWPEVPQATVDRIQNMHQTSRKVMEKNMAQGSNKNKPLEACDGIYKEKEVPSVFISQQFKREQRRSIDKYNKVVGAKKNRAALESFLGL</sequence>
<dbReference type="SUPFAM" id="SSF54189">
    <property type="entry name" value="Ribosomal proteins S24e, L23 and L15e"/>
    <property type="match status" value="1"/>
</dbReference>
<dbReference type="OrthoDB" id="275582at2759"/>
<evidence type="ECO:0000313" key="5">
    <source>
        <dbReference type="EMBL" id="EMG46608.1"/>
    </source>
</evidence>
<gene>
    <name evidence="5" type="ORF">G210_3141</name>
</gene>
<evidence type="ECO:0000313" key="6">
    <source>
        <dbReference type="Proteomes" id="UP000011777"/>
    </source>
</evidence>
<accession>M3J3X1</accession>
<keyword evidence="6" id="KW-1185">Reference proteome</keyword>
<dbReference type="GO" id="GO:0005762">
    <property type="term" value="C:mitochondrial large ribosomal subunit"/>
    <property type="evidence" value="ECO:0007669"/>
    <property type="project" value="TreeGrafter"/>
</dbReference>
<proteinExistence type="inferred from homology"/>
<evidence type="ECO:0000256" key="1">
    <source>
        <dbReference type="ARBA" id="ARBA00006700"/>
    </source>
</evidence>
<reference evidence="5 6" key="1">
    <citation type="submission" date="2013-02" db="EMBL/GenBank/DDBJ databases">
        <title>Genome sequence of Candida maltosa Xu316, a potential industrial strain for xylitol and ethanol production.</title>
        <authorList>
            <person name="Yu J."/>
            <person name="Wang Q."/>
            <person name="Geng X."/>
            <person name="Bao W."/>
            <person name="He P."/>
            <person name="Cai J."/>
        </authorList>
    </citation>
    <scope>NUCLEOTIDE SEQUENCE [LARGE SCALE GENOMIC DNA]</scope>
    <source>
        <strain evidence="6">Xu316</strain>
    </source>
</reference>
<name>M3J3X1_CANMX</name>
<dbReference type="HOGENOM" id="CLU_084850_0_0_1"/>
<comment type="similarity">
    <text evidence="1">Belongs to the universal ribosomal protein uL23 family.</text>
</comment>
<evidence type="ECO:0000256" key="4">
    <source>
        <dbReference type="ARBA" id="ARBA00039977"/>
    </source>
</evidence>
<dbReference type="InterPro" id="IPR012678">
    <property type="entry name" value="Ribosomal_uL23/eL15/eS24_sf"/>
</dbReference>
<dbReference type="STRING" id="1245528.M3J3X1"/>
<keyword evidence="3" id="KW-0687">Ribonucleoprotein</keyword>
<dbReference type="PANTHER" id="PTHR12059:SF5">
    <property type="entry name" value="LARGE RIBOSOMAL SUBUNIT PROTEIN UL23M"/>
    <property type="match status" value="1"/>
</dbReference>
<dbReference type="OMA" id="HAKFTRG"/>
<dbReference type="eggNOG" id="KOG4089">
    <property type="taxonomic scope" value="Eukaryota"/>
</dbReference>
<dbReference type="AlphaFoldDB" id="M3J3X1"/>
<evidence type="ECO:0000256" key="3">
    <source>
        <dbReference type="ARBA" id="ARBA00023274"/>
    </source>
</evidence>
<keyword evidence="2 5" id="KW-0689">Ribosomal protein</keyword>
<dbReference type="GO" id="GO:0003735">
    <property type="term" value="F:structural constituent of ribosome"/>
    <property type="evidence" value="ECO:0007669"/>
    <property type="project" value="InterPro"/>
</dbReference>
<dbReference type="Pfam" id="PF00276">
    <property type="entry name" value="Ribosomal_L23"/>
    <property type="match status" value="1"/>
</dbReference>
<dbReference type="InterPro" id="IPR012677">
    <property type="entry name" value="Nucleotide-bd_a/b_plait_sf"/>
</dbReference>
<dbReference type="PANTHER" id="PTHR12059">
    <property type="entry name" value="RIBOSOMAL PROTEIN L23-RELATED"/>
    <property type="match status" value="1"/>
</dbReference>
<protein>
    <recommendedName>
        <fullName evidence="4">Large ribosomal subunit protein uL23m</fullName>
    </recommendedName>
</protein>
<dbReference type="FunFam" id="3.30.70.330:FF:000614">
    <property type="entry name" value="Mrp20p"/>
    <property type="match status" value="1"/>
</dbReference>